<dbReference type="Pfam" id="PF04367">
    <property type="entry name" value="DUF502"/>
    <property type="match status" value="1"/>
</dbReference>
<proteinExistence type="predicted"/>
<evidence type="ECO:0000256" key="1">
    <source>
        <dbReference type="SAM" id="MobiDB-lite"/>
    </source>
</evidence>
<keyword evidence="2" id="KW-0472">Membrane</keyword>
<dbReference type="InterPro" id="IPR007462">
    <property type="entry name" value="COV1-like"/>
</dbReference>
<feature type="compositionally biased region" description="Acidic residues" evidence="1">
    <location>
        <begin position="183"/>
        <end position="205"/>
    </location>
</feature>
<evidence type="ECO:0000313" key="4">
    <source>
        <dbReference type="Proteomes" id="UP000642919"/>
    </source>
</evidence>
<feature type="transmembrane region" description="Helical" evidence="2">
    <location>
        <begin position="49"/>
        <end position="67"/>
    </location>
</feature>
<dbReference type="EMBL" id="JACHGX010000001">
    <property type="protein sequence ID" value="MBB6089278.1"/>
    <property type="molecule type" value="Genomic_DNA"/>
</dbReference>
<dbReference type="PANTHER" id="PTHR31876">
    <property type="entry name" value="COV-LIKE PROTEIN 1"/>
    <property type="match status" value="1"/>
</dbReference>
<comment type="caution">
    <text evidence="3">The sequence shown here is derived from an EMBL/GenBank/DDBJ whole genome shotgun (WGS) entry which is preliminary data.</text>
</comment>
<organism evidence="3 4">
    <name type="scientific">Halobacterium salinarum</name>
    <name type="common">Halobacterium halobium</name>
    <dbReference type="NCBI Taxonomy" id="2242"/>
    <lineage>
        <taxon>Archaea</taxon>
        <taxon>Methanobacteriati</taxon>
        <taxon>Methanobacteriota</taxon>
        <taxon>Stenosarchaea group</taxon>
        <taxon>Halobacteria</taxon>
        <taxon>Halobacteriales</taxon>
        <taxon>Halobacteriaceae</taxon>
        <taxon>Halobacterium</taxon>
    </lineage>
</organism>
<evidence type="ECO:0000256" key="2">
    <source>
        <dbReference type="SAM" id="Phobius"/>
    </source>
</evidence>
<feature type="transmembrane region" description="Helical" evidence="2">
    <location>
        <begin position="12"/>
        <end position="29"/>
    </location>
</feature>
<gene>
    <name evidence="3" type="ORF">HNR49_000616</name>
</gene>
<accession>A0A841HA49</accession>
<dbReference type="GeneID" id="68694691"/>
<dbReference type="Proteomes" id="UP000642919">
    <property type="component" value="Unassembled WGS sequence"/>
</dbReference>
<evidence type="ECO:0000313" key="3">
    <source>
        <dbReference type="EMBL" id="MBB6089278.1"/>
    </source>
</evidence>
<dbReference type="PANTHER" id="PTHR31876:SF26">
    <property type="entry name" value="PROTEIN LIKE COV 2"/>
    <property type="match status" value="1"/>
</dbReference>
<dbReference type="AlphaFoldDB" id="A0A841HA49"/>
<sequence length="205" mass="22650">MGSWKRDFASGLIVLVPIVVTLYVIYWLFGLLSNITLFTQLTDTQYQAVAATLAVFVLIVFSVGYLMRTAAGSILEALIDYVMNRLPVLRIVYNASKMAVETVLSDGTGEFQQPVRVEPWPGMRLTAFKTGKKAPDGREVVFMPTAPNITTGFVMEVEPEDLEETDEGVEDALTRVLSAGFGENDDSEVAIDELLPEDDDDENEE</sequence>
<reference evidence="3" key="1">
    <citation type="submission" date="2020-08" db="EMBL/GenBank/DDBJ databases">
        <title>Genomic Encyclopedia of Type Strains, Phase IV (KMG-IV): sequencing the most valuable type-strain genomes for metagenomic binning, comparative biology and taxonomic classification.</title>
        <authorList>
            <person name="Goeker M."/>
        </authorList>
    </citation>
    <scope>NUCLEOTIDE SEQUENCE</scope>
    <source>
        <strain evidence="3">DSM 669</strain>
    </source>
</reference>
<feature type="region of interest" description="Disordered" evidence="1">
    <location>
        <begin position="179"/>
        <end position="205"/>
    </location>
</feature>
<keyword evidence="2" id="KW-0812">Transmembrane</keyword>
<dbReference type="RefSeq" id="WP_010903563.1">
    <property type="nucleotide sequence ID" value="NZ_CP128377.1"/>
</dbReference>
<protein>
    <submittedName>
        <fullName evidence="3">Putative membrane protein</fullName>
    </submittedName>
</protein>
<dbReference type="OMA" id="SWRRDFA"/>
<keyword evidence="2" id="KW-1133">Transmembrane helix</keyword>
<name>A0A841HA49_HALSI</name>